<dbReference type="EMBL" id="JAFBMS010001320">
    <property type="protein sequence ID" value="KAG9329280.1"/>
    <property type="molecule type" value="Genomic_DNA"/>
</dbReference>
<dbReference type="OrthoDB" id="5574975at2759"/>
<dbReference type="Proteomes" id="UP000824540">
    <property type="component" value="Unassembled WGS sequence"/>
</dbReference>
<sequence length="281" mass="31120">MTGKGSAACLSLGQGAAHLHPTVSFSISDPHYGIHHRLSLLSPSYLRVEVETGARSLGADVQAGLLSVSICVQEETDDYLFGALKVRQSQWTEPMRAAINGLLVKHHGKKGMLKLVDGDYAALGVIPTASCTLQQSSISPREGKYFCSTKVSQTYAAEGFTNPRMPFEEFAAFLQCELEASKYREKERKRATEEGGKKRSAELQPTGRLCRFCHLPLKLGPTSPQIHTGFPGVAGKYIYWPSRVLSLYWAQGMVAEMNWREFQQSASYEAEKQRWALEKGK</sequence>
<comment type="caution">
    <text evidence="1">The sequence shown here is derived from an EMBL/GenBank/DDBJ whole genome shotgun (WGS) entry which is preliminary data.</text>
</comment>
<proteinExistence type="predicted"/>
<reference evidence="1" key="1">
    <citation type="thesis" date="2021" institute="BYU ScholarsArchive" country="Provo, UT, USA">
        <title>Applications of and Algorithms for Genome Assembly and Genomic Analyses with an Emphasis on Marine Teleosts.</title>
        <authorList>
            <person name="Pickett B.D."/>
        </authorList>
    </citation>
    <scope>NUCLEOTIDE SEQUENCE</scope>
    <source>
        <strain evidence="1">HI-2016</strain>
    </source>
</reference>
<evidence type="ECO:0000313" key="2">
    <source>
        <dbReference type="Proteomes" id="UP000824540"/>
    </source>
</evidence>
<dbReference type="AlphaFoldDB" id="A0A8T2MQ51"/>
<evidence type="ECO:0000313" key="1">
    <source>
        <dbReference type="EMBL" id="KAG9329280.1"/>
    </source>
</evidence>
<gene>
    <name evidence="1" type="ORF">JZ751_006234</name>
</gene>
<keyword evidence="2" id="KW-1185">Reference proteome</keyword>
<name>A0A8T2MQ51_9TELE</name>
<accession>A0A8T2MQ51</accession>
<protein>
    <submittedName>
        <fullName evidence="1">Uncharacterized protein</fullName>
    </submittedName>
</protein>
<organism evidence="1 2">
    <name type="scientific">Albula glossodonta</name>
    <name type="common">roundjaw bonefish</name>
    <dbReference type="NCBI Taxonomy" id="121402"/>
    <lineage>
        <taxon>Eukaryota</taxon>
        <taxon>Metazoa</taxon>
        <taxon>Chordata</taxon>
        <taxon>Craniata</taxon>
        <taxon>Vertebrata</taxon>
        <taxon>Euteleostomi</taxon>
        <taxon>Actinopterygii</taxon>
        <taxon>Neopterygii</taxon>
        <taxon>Teleostei</taxon>
        <taxon>Albuliformes</taxon>
        <taxon>Albulidae</taxon>
        <taxon>Albula</taxon>
    </lineage>
</organism>